<reference evidence="2 3" key="1">
    <citation type="journal article" date="2018" name="Nat. Ecol. Evol.">
        <title>Pezizomycetes genomes reveal the molecular basis of ectomycorrhizal truffle lifestyle.</title>
        <authorList>
            <person name="Murat C."/>
            <person name="Payen T."/>
            <person name="Noel B."/>
            <person name="Kuo A."/>
            <person name="Morin E."/>
            <person name="Chen J."/>
            <person name="Kohler A."/>
            <person name="Krizsan K."/>
            <person name="Balestrini R."/>
            <person name="Da Silva C."/>
            <person name="Montanini B."/>
            <person name="Hainaut M."/>
            <person name="Levati E."/>
            <person name="Barry K.W."/>
            <person name="Belfiori B."/>
            <person name="Cichocki N."/>
            <person name="Clum A."/>
            <person name="Dockter R.B."/>
            <person name="Fauchery L."/>
            <person name="Guy J."/>
            <person name="Iotti M."/>
            <person name="Le Tacon F."/>
            <person name="Lindquist E.A."/>
            <person name="Lipzen A."/>
            <person name="Malagnac F."/>
            <person name="Mello A."/>
            <person name="Molinier V."/>
            <person name="Miyauchi S."/>
            <person name="Poulain J."/>
            <person name="Riccioni C."/>
            <person name="Rubini A."/>
            <person name="Sitrit Y."/>
            <person name="Splivallo R."/>
            <person name="Traeger S."/>
            <person name="Wang M."/>
            <person name="Zifcakova L."/>
            <person name="Wipf D."/>
            <person name="Zambonelli A."/>
            <person name="Paolocci F."/>
            <person name="Nowrousian M."/>
            <person name="Ottonello S."/>
            <person name="Baldrian P."/>
            <person name="Spatafora J.W."/>
            <person name="Henrissat B."/>
            <person name="Nagy L.G."/>
            <person name="Aury J.M."/>
            <person name="Wincker P."/>
            <person name="Grigoriev I.V."/>
            <person name="Bonfante P."/>
            <person name="Martin F.M."/>
        </authorList>
    </citation>
    <scope>NUCLEOTIDE SEQUENCE [LARGE SCALE GENOMIC DNA]</scope>
    <source>
        <strain evidence="2 3">RN42</strain>
    </source>
</reference>
<dbReference type="EMBL" id="ML119723">
    <property type="protein sequence ID" value="RPA77634.1"/>
    <property type="molecule type" value="Genomic_DNA"/>
</dbReference>
<dbReference type="Proteomes" id="UP000275078">
    <property type="component" value="Unassembled WGS sequence"/>
</dbReference>
<protein>
    <submittedName>
        <fullName evidence="2">Uncharacterized protein</fullName>
    </submittedName>
</protein>
<accession>A0A3N4I772</accession>
<evidence type="ECO:0000256" key="1">
    <source>
        <dbReference type="SAM" id="MobiDB-lite"/>
    </source>
</evidence>
<feature type="region of interest" description="Disordered" evidence="1">
    <location>
        <begin position="34"/>
        <end position="69"/>
    </location>
</feature>
<proteinExistence type="predicted"/>
<name>A0A3N4I772_ASCIM</name>
<feature type="compositionally biased region" description="Polar residues" evidence="1">
    <location>
        <begin position="193"/>
        <end position="224"/>
    </location>
</feature>
<sequence>MHSHHQVDIPEGGSSLPDVNFLITAKDILTKRNVRTRKQPLIREHPLTKKNTADSRQPSPSAQSRRGLWTYERAHERTAIIRTYEVSEDLDVDPAYEDRTQQTPTNLPTPNYEALATKLNVRERSFYYFIQASSATFQTAQKYHQQARVQKGMIKSRYQERPTYVIAFSSKGFNFWRETHEKATLNFWNPSTRKQQTAEVPRTGSWQVPSQIVTSNGSTYCSEPQRSERETTPRSQPNNM</sequence>
<evidence type="ECO:0000313" key="2">
    <source>
        <dbReference type="EMBL" id="RPA77634.1"/>
    </source>
</evidence>
<evidence type="ECO:0000313" key="3">
    <source>
        <dbReference type="Proteomes" id="UP000275078"/>
    </source>
</evidence>
<feature type="compositionally biased region" description="Basic and acidic residues" evidence="1">
    <location>
        <begin position="41"/>
        <end position="53"/>
    </location>
</feature>
<keyword evidence="3" id="KW-1185">Reference proteome</keyword>
<feature type="compositionally biased region" description="Low complexity" evidence="1">
    <location>
        <begin position="55"/>
        <end position="66"/>
    </location>
</feature>
<organism evidence="2 3">
    <name type="scientific">Ascobolus immersus RN42</name>
    <dbReference type="NCBI Taxonomy" id="1160509"/>
    <lineage>
        <taxon>Eukaryota</taxon>
        <taxon>Fungi</taxon>
        <taxon>Dikarya</taxon>
        <taxon>Ascomycota</taxon>
        <taxon>Pezizomycotina</taxon>
        <taxon>Pezizomycetes</taxon>
        <taxon>Pezizales</taxon>
        <taxon>Ascobolaceae</taxon>
        <taxon>Ascobolus</taxon>
    </lineage>
</organism>
<dbReference type="AlphaFoldDB" id="A0A3N4I772"/>
<gene>
    <name evidence="2" type="ORF">BJ508DRAFT_309988</name>
</gene>
<feature type="region of interest" description="Disordered" evidence="1">
    <location>
        <begin position="193"/>
        <end position="240"/>
    </location>
</feature>